<dbReference type="GO" id="GO:0005737">
    <property type="term" value="C:cytoplasm"/>
    <property type="evidence" value="ECO:0007669"/>
    <property type="project" value="TreeGrafter"/>
</dbReference>
<keyword evidence="3" id="KW-0498">Mitosis</keyword>
<sequence length="253" mass="28626">MAMEICIQIHMGIVFFTPWRQIQHDKENVVEAKLRDIERDNLCAPSTKATSVDATFPPAWIGSGNAYAVQEETDQAMLAYRTAARLFPGCHLPTLYIGMEYMRTHNFKLAEQARAICPSDPLVYNELGVVAYHMKEYQKAAQWFEMTLVNVSSSMSEIWEPTVVNLAHAQRKLKMYQKAISSYEKALALSTRSLSAYAGLAYTYHLMDNLDSAVKFYHKTSFIIFGCKAGSMFEARRPVLYRDAYDGTGGTRA</sequence>
<name>A0A835S1C7_VANPL</name>
<keyword evidence="6" id="KW-0131">Cell cycle</keyword>
<evidence type="ECO:0000256" key="2">
    <source>
        <dbReference type="ARBA" id="ARBA00022737"/>
    </source>
</evidence>
<reference evidence="8 9" key="1">
    <citation type="journal article" date="2020" name="Nat. Food">
        <title>A phased Vanilla planifolia genome enables genetic improvement of flavour and production.</title>
        <authorList>
            <person name="Hasing T."/>
            <person name="Tang H."/>
            <person name="Brym M."/>
            <person name="Khazi F."/>
            <person name="Huang T."/>
            <person name="Chambers A.H."/>
        </authorList>
    </citation>
    <scope>NUCLEOTIDE SEQUENCE [LARGE SCALE GENOMIC DNA]</scope>
    <source>
        <tissue evidence="8">Leaf</tissue>
    </source>
</reference>
<dbReference type="SUPFAM" id="SSF81901">
    <property type="entry name" value="HCP-like"/>
    <property type="match status" value="1"/>
</dbReference>
<accession>A0A835S1C7</accession>
<evidence type="ECO:0000256" key="6">
    <source>
        <dbReference type="ARBA" id="ARBA00023306"/>
    </source>
</evidence>
<evidence type="ECO:0000313" key="8">
    <source>
        <dbReference type="EMBL" id="KAG0499514.1"/>
    </source>
</evidence>
<keyword evidence="9" id="KW-1185">Reference proteome</keyword>
<dbReference type="Proteomes" id="UP000636800">
    <property type="component" value="Chromosome 1"/>
</dbReference>
<dbReference type="GO" id="GO:0005680">
    <property type="term" value="C:anaphase-promoting complex"/>
    <property type="evidence" value="ECO:0007669"/>
    <property type="project" value="TreeGrafter"/>
</dbReference>
<feature type="repeat" description="TPR" evidence="7">
    <location>
        <begin position="160"/>
        <end position="193"/>
    </location>
</feature>
<dbReference type="InterPro" id="IPR011990">
    <property type="entry name" value="TPR-like_helical_dom_sf"/>
</dbReference>
<evidence type="ECO:0000313" key="9">
    <source>
        <dbReference type="Proteomes" id="UP000636800"/>
    </source>
</evidence>
<dbReference type="Pfam" id="PF13181">
    <property type="entry name" value="TPR_8"/>
    <property type="match status" value="1"/>
</dbReference>
<organism evidence="8 9">
    <name type="scientific">Vanilla planifolia</name>
    <name type="common">Vanilla</name>
    <dbReference type="NCBI Taxonomy" id="51239"/>
    <lineage>
        <taxon>Eukaryota</taxon>
        <taxon>Viridiplantae</taxon>
        <taxon>Streptophyta</taxon>
        <taxon>Embryophyta</taxon>
        <taxon>Tracheophyta</taxon>
        <taxon>Spermatophyta</taxon>
        <taxon>Magnoliopsida</taxon>
        <taxon>Liliopsida</taxon>
        <taxon>Asparagales</taxon>
        <taxon>Orchidaceae</taxon>
        <taxon>Vanilloideae</taxon>
        <taxon>Vanilleae</taxon>
        <taxon>Vanilla</taxon>
    </lineage>
</organism>
<gene>
    <name evidence="8" type="ORF">HPP92_004205</name>
</gene>
<evidence type="ECO:0000256" key="1">
    <source>
        <dbReference type="ARBA" id="ARBA00022618"/>
    </source>
</evidence>
<dbReference type="GO" id="GO:0016567">
    <property type="term" value="P:protein ubiquitination"/>
    <property type="evidence" value="ECO:0007669"/>
    <property type="project" value="TreeGrafter"/>
</dbReference>
<dbReference type="GO" id="GO:0045842">
    <property type="term" value="P:positive regulation of mitotic metaphase/anaphase transition"/>
    <property type="evidence" value="ECO:0007669"/>
    <property type="project" value="TreeGrafter"/>
</dbReference>
<dbReference type="GO" id="GO:0051301">
    <property type="term" value="P:cell division"/>
    <property type="evidence" value="ECO:0007669"/>
    <property type="project" value="UniProtKB-KW"/>
</dbReference>
<dbReference type="InterPro" id="IPR019734">
    <property type="entry name" value="TPR_rpt"/>
</dbReference>
<evidence type="ECO:0000256" key="7">
    <source>
        <dbReference type="PROSITE-ProRule" id="PRU00339"/>
    </source>
</evidence>
<proteinExistence type="predicted"/>
<keyword evidence="4" id="KW-0833">Ubl conjugation pathway</keyword>
<dbReference type="PANTHER" id="PTHR12558:SF9">
    <property type="entry name" value="CELL DIVISION CYCLE PROTEIN 16 HOMOLOG"/>
    <property type="match status" value="1"/>
</dbReference>
<dbReference type="Gene3D" id="1.25.40.10">
    <property type="entry name" value="Tetratricopeptide repeat domain"/>
    <property type="match status" value="1"/>
</dbReference>
<dbReference type="EMBL" id="JADCNL010000001">
    <property type="protein sequence ID" value="KAG0499514.1"/>
    <property type="molecule type" value="Genomic_DNA"/>
</dbReference>
<dbReference type="Pfam" id="PF13432">
    <property type="entry name" value="TPR_16"/>
    <property type="match status" value="1"/>
</dbReference>
<keyword evidence="1" id="KW-0132">Cell division</keyword>
<dbReference type="SMART" id="SM00028">
    <property type="entry name" value="TPR"/>
    <property type="match status" value="4"/>
</dbReference>
<keyword evidence="2" id="KW-0677">Repeat</keyword>
<dbReference type="AlphaFoldDB" id="A0A835S1C7"/>
<dbReference type="PANTHER" id="PTHR12558">
    <property type="entry name" value="CELL DIVISION CYCLE 16,23,27"/>
    <property type="match status" value="1"/>
</dbReference>
<evidence type="ECO:0000256" key="3">
    <source>
        <dbReference type="ARBA" id="ARBA00022776"/>
    </source>
</evidence>
<dbReference type="GO" id="GO:0031145">
    <property type="term" value="P:anaphase-promoting complex-dependent catabolic process"/>
    <property type="evidence" value="ECO:0007669"/>
    <property type="project" value="TreeGrafter"/>
</dbReference>
<evidence type="ECO:0000256" key="5">
    <source>
        <dbReference type="ARBA" id="ARBA00022803"/>
    </source>
</evidence>
<keyword evidence="5 7" id="KW-0802">TPR repeat</keyword>
<comment type="caution">
    <text evidence="8">The sequence shown here is derived from an EMBL/GenBank/DDBJ whole genome shotgun (WGS) entry which is preliminary data.</text>
</comment>
<protein>
    <submittedName>
        <fullName evidence="8">Uncharacterized protein</fullName>
    </submittedName>
</protein>
<dbReference type="PROSITE" id="PS50005">
    <property type="entry name" value="TPR"/>
    <property type="match status" value="1"/>
</dbReference>
<evidence type="ECO:0000256" key="4">
    <source>
        <dbReference type="ARBA" id="ARBA00022786"/>
    </source>
</evidence>